<dbReference type="PANTHER" id="PTHR43866:SF4">
    <property type="entry name" value="MALONATE-SEMIALDEHYDE DEHYDROGENASE"/>
    <property type="match status" value="1"/>
</dbReference>
<reference evidence="6" key="1">
    <citation type="submission" date="2023-10" db="EMBL/GenBank/DDBJ databases">
        <title>Development of a sustainable strategy for remediation of hydrocarbon-contaminated territories based on the waste exchange concept.</title>
        <authorList>
            <person name="Krivoruchko A."/>
        </authorList>
    </citation>
    <scope>NUCLEOTIDE SEQUENCE</scope>
    <source>
        <strain evidence="6">IEGM 68</strain>
    </source>
</reference>
<organism evidence="6 7">
    <name type="scientific">Rhodococcus oxybenzonivorans</name>
    <dbReference type="NCBI Taxonomy" id="1990687"/>
    <lineage>
        <taxon>Bacteria</taxon>
        <taxon>Bacillati</taxon>
        <taxon>Actinomycetota</taxon>
        <taxon>Actinomycetes</taxon>
        <taxon>Mycobacteriales</taxon>
        <taxon>Nocardiaceae</taxon>
        <taxon>Rhodococcus</taxon>
    </lineage>
</organism>
<evidence type="ECO:0000313" key="6">
    <source>
        <dbReference type="EMBL" id="MDV7264795.1"/>
    </source>
</evidence>
<dbReference type="InterPro" id="IPR016162">
    <property type="entry name" value="Ald_DH_N"/>
</dbReference>
<dbReference type="InterPro" id="IPR016163">
    <property type="entry name" value="Ald_DH_C"/>
</dbReference>
<dbReference type="Gene3D" id="3.40.309.10">
    <property type="entry name" value="Aldehyde Dehydrogenase, Chain A, domain 2"/>
    <property type="match status" value="1"/>
</dbReference>
<keyword evidence="3" id="KW-0520">NAD</keyword>
<protein>
    <recommendedName>
        <fullName evidence="1">methylmalonate-semialdehyde dehydrogenase (CoA acylating)</fullName>
        <ecNumber evidence="1">1.2.1.27</ecNumber>
    </recommendedName>
</protein>
<dbReference type="InterPro" id="IPR016160">
    <property type="entry name" value="Ald_DH_CS_CYS"/>
</dbReference>
<dbReference type="InterPro" id="IPR016161">
    <property type="entry name" value="Ald_DH/histidinol_DH"/>
</dbReference>
<dbReference type="FunFam" id="3.40.605.10:FF:000003">
    <property type="entry name" value="Methylmalonate-semialdehyde dehydrogenase [acylating]"/>
    <property type="match status" value="1"/>
</dbReference>
<dbReference type="Proteomes" id="UP001185863">
    <property type="component" value="Unassembled WGS sequence"/>
</dbReference>
<dbReference type="CDD" id="cd07085">
    <property type="entry name" value="ALDH_F6_MMSDH"/>
    <property type="match status" value="1"/>
</dbReference>
<dbReference type="Pfam" id="PF00171">
    <property type="entry name" value="Aldedh"/>
    <property type="match status" value="1"/>
</dbReference>
<dbReference type="EMBL" id="JAWLUP010000016">
    <property type="protein sequence ID" value="MDV7264795.1"/>
    <property type="molecule type" value="Genomic_DNA"/>
</dbReference>
<name>A0AAE4UXE7_9NOCA</name>
<accession>A0AAE4UXE7</accession>
<dbReference type="InterPro" id="IPR015590">
    <property type="entry name" value="Aldehyde_DH_dom"/>
</dbReference>
<dbReference type="PANTHER" id="PTHR43866">
    <property type="entry name" value="MALONATE-SEMIALDEHYDE DEHYDROGENASE"/>
    <property type="match status" value="1"/>
</dbReference>
<sequence length="511" mass="54788">MVQELSHFVGGKRVPGASNRFGDVYDPNTGAVQSRVPLADKAETEAIIANAVEAQREWAAFNPQKRARILMKFLQLVQGEMDSLARLLSSEHGKTVPDAKGDIQRGLEVIEFAVGAPHLLKGEYTESAGTGIDVYSMRQPLGVVAGITPFNFPAMIPLWKAGPALACGNAFILKPSERDPSVPLRLAELFLEAGLPAGVFNVVNGDKEVVDVLLTDDRIKAVGFVGSTPIAQYIYETAAAHGKRAQCFGGAKNHAIVMPDADLDEVADALIGAGYGSAGERCMAISVAVPVGEETADALVAKLKDRVAGLKIGRSDDENADFGPLVSKDALERVDSYIQIGIDEGAEAVVDGRGFTLEGHENGFFAGATLFDKVTTDMRVYKEEIFGPVLLVARAADYEEALRLPTEHEYGNGVAIFTRDGDTARDFTNRVNVGMVGVNVPIPVPIAYHTFGGWKRSGFGDLNQHGPDSFRFYTKTKTVTQRWPSGKKEAGPEGRSAGSAPDNHFVIPTMN</sequence>
<dbReference type="InterPro" id="IPR010061">
    <property type="entry name" value="MeMal-semiAld_DH"/>
</dbReference>
<dbReference type="EC" id="1.2.1.27" evidence="1"/>
<dbReference type="AlphaFoldDB" id="A0AAE4UXE7"/>
<keyword evidence="2 6" id="KW-0560">Oxidoreductase</keyword>
<dbReference type="FunFam" id="3.40.309.10:FF:000002">
    <property type="entry name" value="Methylmalonate-semialdehyde dehydrogenase (Acylating)"/>
    <property type="match status" value="1"/>
</dbReference>
<proteinExistence type="predicted"/>
<evidence type="ECO:0000256" key="2">
    <source>
        <dbReference type="ARBA" id="ARBA00023002"/>
    </source>
</evidence>
<gene>
    <name evidence="6" type="ORF">R4315_09610</name>
</gene>
<dbReference type="Gene3D" id="3.40.605.10">
    <property type="entry name" value="Aldehyde Dehydrogenase, Chain A, domain 1"/>
    <property type="match status" value="1"/>
</dbReference>
<evidence type="ECO:0000256" key="3">
    <source>
        <dbReference type="ARBA" id="ARBA00023027"/>
    </source>
</evidence>
<evidence type="ECO:0000256" key="1">
    <source>
        <dbReference type="ARBA" id="ARBA00013048"/>
    </source>
</evidence>
<feature type="region of interest" description="Disordered" evidence="4">
    <location>
        <begin position="481"/>
        <end position="511"/>
    </location>
</feature>
<dbReference type="RefSeq" id="WP_213572710.1">
    <property type="nucleotide sequence ID" value="NZ_JAWLUP010000016.1"/>
</dbReference>
<dbReference type="GO" id="GO:0006210">
    <property type="term" value="P:thymine catabolic process"/>
    <property type="evidence" value="ECO:0007669"/>
    <property type="project" value="TreeGrafter"/>
</dbReference>
<dbReference type="PROSITE" id="PS00070">
    <property type="entry name" value="ALDEHYDE_DEHYDR_CYS"/>
    <property type="match status" value="1"/>
</dbReference>
<evidence type="ECO:0000313" key="7">
    <source>
        <dbReference type="Proteomes" id="UP001185863"/>
    </source>
</evidence>
<dbReference type="GO" id="GO:0006574">
    <property type="term" value="P:L-valine catabolic process"/>
    <property type="evidence" value="ECO:0007669"/>
    <property type="project" value="TreeGrafter"/>
</dbReference>
<dbReference type="NCBIfam" id="TIGR01722">
    <property type="entry name" value="MMSDH"/>
    <property type="match status" value="1"/>
</dbReference>
<evidence type="ECO:0000259" key="5">
    <source>
        <dbReference type="Pfam" id="PF00171"/>
    </source>
</evidence>
<feature type="domain" description="Aldehyde dehydrogenase" evidence="5">
    <location>
        <begin position="18"/>
        <end position="479"/>
    </location>
</feature>
<comment type="caution">
    <text evidence="6">The sequence shown here is derived from an EMBL/GenBank/DDBJ whole genome shotgun (WGS) entry which is preliminary data.</text>
</comment>
<evidence type="ECO:0000256" key="4">
    <source>
        <dbReference type="SAM" id="MobiDB-lite"/>
    </source>
</evidence>
<dbReference type="GO" id="GO:0004491">
    <property type="term" value="F:methylmalonate-semialdehyde dehydrogenase (acylating, NAD) activity"/>
    <property type="evidence" value="ECO:0007669"/>
    <property type="project" value="UniProtKB-EC"/>
</dbReference>
<dbReference type="SUPFAM" id="SSF53720">
    <property type="entry name" value="ALDH-like"/>
    <property type="match status" value="1"/>
</dbReference>